<dbReference type="RefSeq" id="WP_136850614.1">
    <property type="nucleotide sequence ID" value="NZ_SWCI01000001.1"/>
</dbReference>
<accession>A0A4U1BK98</accession>
<dbReference type="PANTHER" id="PTHR36573:SF1">
    <property type="entry name" value="INTERMEMBRANE PHOSPHOLIPID TRANSPORT SYSTEM BINDING PROTEIN MLAC"/>
    <property type="match status" value="1"/>
</dbReference>
<dbReference type="AlphaFoldDB" id="A0A4U1BK98"/>
<gene>
    <name evidence="2" type="ORF">FCL40_01425</name>
</gene>
<dbReference type="Pfam" id="PF05494">
    <property type="entry name" value="MlaC"/>
    <property type="match status" value="1"/>
</dbReference>
<dbReference type="InterPro" id="IPR008869">
    <property type="entry name" value="MlaC/ttg2D"/>
</dbReference>
<reference evidence="2 3" key="1">
    <citation type="submission" date="2019-04" db="EMBL/GenBank/DDBJ databases">
        <authorList>
            <person name="Hwang J.C."/>
        </authorList>
    </citation>
    <scope>NUCLEOTIDE SEQUENCE [LARGE SCALE GENOMIC DNA]</scope>
    <source>
        <strain evidence="2 3">IMCC35001</strain>
    </source>
</reference>
<dbReference type="Gene3D" id="3.10.450.710">
    <property type="entry name" value="Tgt2/MlaC"/>
    <property type="match status" value="1"/>
</dbReference>
<evidence type="ECO:0000313" key="2">
    <source>
        <dbReference type="EMBL" id="TKB51244.1"/>
    </source>
</evidence>
<feature type="signal peptide" evidence="1">
    <location>
        <begin position="1"/>
        <end position="22"/>
    </location>
</feature>
<dbReference type="PANTHER" id="PTHR36573">
    <property type="entry name" value="INTERMEMBRANE PHOSPHOLIPID TRANSPORT SYSTEM BINDING PROTEIN MLAC"/>
    <property type="match status" value="1"/>
</dbReference>
<dbReference type="OrthoDB" id="9787053at2"/>
<dbReference type="PIRSF" id="PIRSF004649">
    <property type="entry name" value="MlaC"/>
    <property type="match status" value="1"/>
</dbReference>
<evidence type="ECO:0000256" key="1">
    <source>
        <dbReference type="SAM" id="SignalP"/>
    </source>
</evidence>
<name>A0A4U1BK98_9GAMM</name>
<dbReference type="EMBL" id="SWCI01000001">
    <property type="protein sequence ID" value="TKB51244.1"/>
    <property type="molecule type" value="Genomic_DNA"/>
</dbReference>
<dbReference type="Proteomes" id="UP000305674">
    <property type="component" value="Unassembled WGS sequence"/>
</dbReference>
<dbReference type="InterPro" id="IPR042245">
    <property type="entry name" value="Tgt2/MlaC_sf"/>
</dbReference>
<comment type="caution">
    <text evidence="2">The sequence shown here is derived from an EMBL/GenBank/DDBJ whole genome shotgun (WGS) entry which is preliminary data.</text>
</comment>
<keyword evidence="3" id="KW-1185">Reference proteome</keyword>
<sequence length="212" mass="24131">MLKRVLQLGLVLLMAAGLPAWATNYTNPYEMMQQVADKAFARLAEERSALEQDPDKVRVLIDEELLPYIDYKYAAYKVMGQQARLATREQRQAFTEQFKEYMLATFANAFNKYNDQTLEFAPEQPYQDAKIVAINVKLIEKQREPVDLQFKARKNKKGHWKVFDLVAEGISLLASQQAELGGLIRQNGIESVTAQLAERNRQGIVATTGQSQ</sequence>
<evidence type="ECO:0000313" key="3">
    <source>
        <dbReference type="Proteomes" id="UP000305674"/>
    </source>
</evidence>
<proteinExistence type="predicted"/>
<feature type="chain" id="PRO_5020721724" evidence="1">
    <location>
        <begin position="23"/>
        <end position="212"/>
    </location>
</feature>
<keyword evidence="1" id="KW-0732">Signal</keyword>
<organism evidence="2 3">
    <name type="scientific">Ferrimonas sediminicola</name>
    <dbReference type="NCBI Taxonomy" id="2569538"/>
    <lineage>
        <taxon>Bacteria</taxon>
        <taxon>Pseudomonadati</taxon>
        <taxon>Pseudomonadota</taxon>
        <taxon>Gammaproteobacteria</taxon>
        <taxon>Alteromonadales</taxon>
        <taxon>Ferrimonadaceae</taxon>
        <taxon>Ferrimonas</taxon>
    </lineage>
</organism>
<protein>
    <submittedName>
        <fullName evidence="2">Toluene tolerance protein</fullName>
    </submittedName>
</protein>